<gene>
    <name evidence="2" type="ORF">DES48_10329</name>
</gene>
<keyword evidence="1" id="KW-0812">Transmembrane</keyword>
<feature type="transmembrane region" description="Helical" evidence="1">
    <location>
        <begin position="83"/>
        <end position="104"/>
    </location>
</feature>
<organism evidence="2 3">
    <name type="scientific">Paraliobacillus ryukyuensis</name>
    <dbReference type="NCBI Taxonomy" id="200904"/>
    <lineage>
        <taxon>Bacteria</taxon>
        <taxon>Bacillati</taxon>
        <taxon>Bacillota</taxon>
        <taxon>Bacilli</taxon>
        <taxon>Bacillales</taxon>
        <taxon>Bacillaceae</taxon>
        <taxon>Paraliobacillus</taxon>
    </lineage>
</organism>
<feature type="transmembrane region" description="Helical" evidence="1">
    <location>
        <begin position="124"/>
        <end position="145"/>
    </location>
</feature>
<proteinExistence type="predicted"/>
<comment type="caution">
    <text evidence="2">The sequence shown here is derived from an EMBL/GenBank/DDBJ whole genome shotgun (WGS) entry which is preliminary data.</text>
</comment>
<name>A0A366EDZ4_9BACI</name>
<feature type="transmembrane region" description="Helical" evidence="1">
    <location>
        <begin position="6"/>
        <end position="22"/>
    </location>
</feature>
<dbReference type="RefSeq" id="WP_113867785.1">
    <property type="nucleotide sequence ID" value="NZ_BAABQN010000011.1"/>
</dbReference>
<evidence type="ECO:0000313" key="3">
    <source>
        <dbReference type="Proteomes" id="UP000252254"/>
    </source>
</evidence>
<evidence type="ECO:0000256" key="1">
    <source>
        <dbReference type="SAM" id="Phobius"/>
    </source>
</evidence>
<keyword evidence="3" id="KW-1185">Reference proteome</keyword>
<dbReference type="STRING" id="200904.GCA_900168775_03282"/>
<keyword evidence="1" id="KW-0472">Membrane</keyword>
<dbReference type="Proteomes" id="UP000252254">
    <property type="component" value="Unassembled WGS sequence"/>
</dbReference>
<protein>
    <submittedName>
        <fullName evidence="2">Uncharacterized protein</fullName>
    </submittedName>
</protein>
<dbReference type="AlphaFoldDB" id="A0A366EDZ4"/>
<evidence type="ECO:0000313" key="2">
    <source>
        <dbReference type="EMBL" id="RBO99704.1"/>
    </source>
</evidence>
<accession>A0A366EDZ4</accession>
<reference evidence="2 3" key="1">
    <citation type="submission" date="2018-06" db="EMBL/GenBank/DDBJ databases">
        <title>Genomic Encyclopedia of Type Strains, Phase IV (KMG-IV): sequencing the most valuable type-strain genomes for metagenomic binning, comparative biology and taxonomic classification.</title>
        <authorList>
            <person name="Goeker M."/>
        </authorList>
    </citation>
    <scope>NUCLEOTIDE SEQUENCE [LARGE SCALE GENOMIC DNA]</scope>
    <source>
        <strain evidence="2 3">DSM 15140</strain>
    </source>
</reference>
<feature type="transmembrane region" description="Helical" evidence="1">
    <location>
        <begin position="50"/>
        <end position="71"/>
    </location>
</feature>
<sequence length="146" mass="16192">MNPVSLFFLASFLAVFGGVFCYKRLMKRLENRIGQGDLTAEVLQKEQTSYFIQFSLVEVIPILLIILGFTQLESYVLSTTTQIVALVLLLALIGFAILQVIGSVKQLNQQMKQAKMDTTLIQSLGYVGIFIINSIPVISIIGLSLF</sequence>
<keyword evidence="1" id="KW-1133">Transmembrane helix</keyword>
<dbReference type="EMBL" id="QNRI01000003">
    <property type="protein sequence ID" value="RBO99704.1"/>
    <property type="molecule type" value="Genomic_DNA"/>
</dbReference>